<evidence type="ECO:0000313" key="2">
    <source>
        <dbReference type="Proteomes" id="UP000217289"/>
    </source>
</evidence>
<dbReference type="Proteomes" id="UP000217289">
    <property type="component" value="Chromosome"/>
</dbReference>
<gene>
    <name evidence="1" type="ORF">MEBOL_006982</name>
</gene>
<reference evidence="1 2" key="1">
    <citation type="submission" date="2017-06" db="EMBL/GenBank/DDBJ databases">
        <authorList>
            <person name="Kim H.J."/>
            <person name="Triplett B.A."/>
        </authorList>
    </citation>
    <scope>NUCLEOTIDE SEQUENCE [LARGE SCALE GENOMIC DNA]</scope>
    <source>
        <strain evidence="1 2">DSM 14713</strain>
    </source>
</reference>
<keyword evidence="2" id="KW-1185">Reference proteome</keyword>
<protein>
    <submittedName>
        <fullName evidence="1">Uncharacterized protein</fullName>
    </submittedName>
</protein>
<dbReference type="EMBL" id="CP022163">
    <property type="protein sequence ID" value="ATB33484.1"/>
    <property type="molecule type" value="Genomic_DNA"/>
</dbReference>
<organism evidence="1 2">
    <name type="scientific">Melittangium boletus DSM 14713</name>
    <dbReference type="NCBI Taxonomy" id="1294270"/>
    <lineage>
        <taxon>Bacteria</taxon>
        <taxon>Pseudomonadati</taxon>
        <taxon>Myxococcota</taxon>
        <taxon>Myxococcia</taxon>
        <taxon>Myxococcales</taxon>
        <taxon>Cystobacterineae</taxon>
        <taxon>Archangiaceae</taxon>
        <taxon>Melittangium</taxon>
    </lineage>
</organism>
<dbReference type="AlphaFoldDB" id="A0A250IP25"/>
<sequence>MAVVLGVPWSPYGRYLPGRNVPLEVNLQSRLLKPQLQADEERAHTRVDVVLLLALWLVS</sequence>
<accession>A0A250IP25</accession>
<name>A0A250IP25_9BACT</name>
<proteinExistence type="predicted"/>
<dbReference type="KEGG" id="mbd:MEBOL_006982"/>
<evidence type="ECO:0000313" key="1">
    <source>
        <dbReference type="EMBL" id="ATB33484.1"/>
    </source>
</evidence>